<dbReference type="AlphaFoldDB" id="A0A078AGU4"/>
<protein>
    <recommendedName>
        <fullName evidence="4">START domain-containing protein</fullName>
    </recommendedName>
</protein>
<proteinExistence type="predicted"/>
<dbReference type="Gene3D" id="3.30.530.20">
    <property type="match status" value="1"/>
</dbReference>
<evidence type="ECO:0000256" key="1">
    <source>
        <dbReference type="SAM" id="MobiDB-lite"/>
    </source>
</evidence>
<sequence>MTKQASTVEGLETPGGNKINPQSSFAPLASSSMVSLKQSNTPINKIIKEKLEYNAIVLQKDDVENPIFRVDALYDKVTPKQLFEVLKNQEQISSWFGKQIQSKFKQVAQDGSEIFSTIYKGSYPLNNREVLHRRLIQCDDKNQIYMINFTTQGLEHLQTKTKKYARVFHNLCGIVIRGALFNEKNEVTGSKIFFTMQMEFTGHYIQMSDQTKTISNFMLDYVERLIDKAQKVKV</sequence>
<evidence type="ECO:0000313" key="3">
    <source>
        <dbReference type="Proteomes" id="UP000039865"/>
    </source>
</evidence>
<dbReference type="SUPFAM" id="SSF55961">
    <property type="entry name" value="Bet v1-like"/>
    <property type="match status" value="1"/>
</dbReference>
<gene>
    <name evidence="2" type="primary">Contig16645.g17730</name>
    <name evidence="2" type="ORF">STYLEM_9074</name>
</gene>
<organism evidence="2 3">
    <name type="scientific">Stylonychia lemnae</name>
    <name type="common">Ciliate</name>
    <dbReference type="NCBI Taxonomy" id="5949"/>
    <lineage>
        <taxon>Eukaryota</taxon>
        <taxon>Sar</taxon>
        <taxon>Alveolata</taxon>
        <taxon>Ciliophora</taxon>
        <taxon>Intramacronucleata</taxon>
        <taxon>Spirotrichea</taxon>
        <taxon>Stichotrichia</taxon>
        <taxon>Sporadotrichida</taxon>
        <taxon>Oxytrichidae</taxon>
        <taxon>Stylonychinae</taxon>
        <taxon>Stylonychia</taxon>
    </lineage>
</organism>
<name>A0A078AGU4_STYLE</name>
<dbReference type="EMBL" id="CCKQ01008617">
    <property type="protein sequence ID" value="CDW80078.1"/>
    <property type="molecule type" value="Genomic_DNA"/>
</dbReference>
<dbReference type="OrthoDB" id="10508499at2759"/>
<dbReference type="Proteomes" id="UP000039865">
    <property type="component" value="Unassembled WGS sequence"/>
</dbReference>
<keyword evidence="3" id="KW-1185">Reference proteome</keyword>
<accession>A0A078AGU4</accession>
<dbReference type="InParanoid" id="A0A078AGU4"/>
<evidence type="ECO:0008006" key="4">
    <source>
        <dbReference type="Google" id="ProtNLM"/>
    </source>
</evidence>
<evidence type="ECO:0000313" key="2">
    <source>
        <dbReference type="EMBL" id="CDW80078.1"/>
    </source>
</evidence>
<dbReference type="InterPro" id="IPR023393">
    <property type="entry name" value="START-like_dom_sf"/>
</dbReference>
<feature type="region of interest" description="Disordered" evidence="1">
    <location>
        <begin position="1"/>
        <end position="23"/>
    </location>
</feature>
<reference evidence="2 3" key="1">
    <citation type="submission" date="2014-06" db="EMBL/GenBank/DDBJ databases">
        <authorList>
            <person name="Swart Estienne"/>
        </authorList>
    </citation>
    <scope>NUCLEOTIDE SEQUENCE [LARGE SCALE GENOMIC DNA]</scope>
    <source>
        <strain evidence="2 3">130c</strain>
    </source>
</reference>